<evidence type="ECO:0008006" key="3">
    <source>
        <dbReference type="Google" id="ProtNLM"/>
    </source>
</evidence>
<reference evidence="2" key="1">
    <citation type="journal article" date="2012" name="Proc. Natl. Acad. Sci. U.S.A.">
        <title>Antigenic diversity is generated by distinct evolutionary mechanisms in African trypanosome species.</title>
        <authorList>
            <person name="Jackson A.P."/>
            <person name="Berry A."/>
            <person name="Aslett M."/>
            <person name="Allison H.C."/>
            <person name="Burton P."/>
            <person name="Vavrova-Anderson J."/>
            <person name="Brown R."/>
            <person name="Browne H."/>
            <person name="Corton N."/>
            <person name="Hauser H."/>
            <person name="Gamble J."/>
            <person name="Gilderthorp R."/>
            <person name="Marcello L."/>
            <person name="McQuillan J."/>
            <person name="Otto T.D."/>
            <person name="Quail M.A."/>
            <person name="Sanders M.J."/>
            <person name="van Tonder A."/>
            <person name="Ginger M.L."/>
            <person name="Field M.C."/>
            <person name="Barry J.D."/>
            <person name="Hertz-Fowler C."/>
            <person name="Berriman M."/>
        </authorList>
    </citation>
    <scope>NUCLEOTIDE SEQUENCE</scope>
    <source>
        <strain evidence="2">Y486</strain>
    </source>
</reference>
<dbReference type="AlphaFoldDB" id="G0TVB7"/>
<dbReference type="InterPro" id="IPR032675">
    <property type="entry name" value="LRR_dom_sf"/>
</dbReference>
<dbReference type="Gene3D" id="3.80.10.10">
    <property type="entry name" value="Ribonuclease Inhibitor"/>
    <property type="match status" value="1"/>
</dbReference>
<dbReference type="VEuPathDB" id="TriTrypDB:TvY486_0500920"/>
<accession>G0TVB7</accession>
<organism evidence="2">
    <name type="scientific">Trypanosoma vivax (strain Y486)</name>
    <dbReference type="NCBI Taxonomy" id="1055687"/>
    <lineage>
        <taxon>Eukaryota</taxon>
        <taxon>Discoba</taxon>
        <taxon>Euglenozoa</taxon>
        <taxon>Kinetoplastea</taxon>
        <taxon>Metakinetoplastina</taxon>
        <taxon>Trypanosomatida</taxon>
        <taxon>Trypanosomatidae</taxon>
        <taxon>Trypanosoma</taxon>
        <taxon>Duttonella</taxon>
    </lineage>
</organism>
<evidence type="ECO:0000313" key="2">
    <source>
        <dbReference type="EMBL" id="CCC47883.1"/>
    </source>
</evidence>
<gene>
    <name evidence="2" type="ORF">TVY486_0500920</name>
</gene>
<protein>
    <recommendedName>
        <fullName evidence="3">U2A'/phosphoprotein 32 family A C-terminal domain-containing protein</fullName>
    </recommendedName>
</protein>
<feature type="compositionally biased region" description="Basic and acidic residues" evidence="1">
    <location>
        <begin position="138"/>
        <end position="147"/>
    </location>
</feature>
<feature type="compositionally biased region" description="Acidic residues" evidence="1">
    <location>
        <begin position="100"/>
        <end position="110"/>
    </location>
</feature>
<evidence type="ECO:0000256" key="1">
    <source>
        <dbReference type="SAM" id="MobiDB-lite"/>
    </source>
</evidence>
<feature type="compositionally biased region" description="Acidic residues" evidence="1">
    <location>
        <begin position="72"/>
        <end position="93"/>
    </location>
</feature>
<dbReference type="EMBL" id="HE573021">
    <property type="protein sequence ID" value="CCC47883.1"/>
    <property type="molecule type" value="Genomic_DNA"/>
</dbReference>
<dbReference type="SUPFAM" id="SSF52058">
    <property type="entry name" value="L domain-like"/>
    <property type="match status" value="1"/>
</dbReference>
<name>G0TVB7_TRYVY</name>
<feature type="non-terminal residue" evidence="2">
    <location>
        <position position="1"/>
    </location>
</feature>
<proteinExistence type="predicted"/>
<sequence>PLPVCVSLRKLFIANNKLTQWDEMERLAVAFPRLEMIDATENEANTASRFTNVFDLFPNLSVLDSKTRDGEEVVVADTDESSSSGEEEEDSDDSFIAPEYSEEEREDSESDGGSSEKARDNAQAGSVKSLGDSDVDDEPRVKIARTE</sequence>
<feature type="region of interest" description="Disordered" evidence="1">
    <location>
        <begin position="67"/>
        <end position="147"/>
    </location>
</feature>